<dbReference type="AlphaFoldDB" id="A0A369NV31"/>
<name>A0A369NV31_9ACTN</name>
<protein>
    <submittedName>
        <fullName evidence="2">Uncharacterized protein</fullName>
    </submittedName>
</protein>
<dbReference type="EMBL" id="PPUT01000045">
    <property type="protein sequence ID" value="RDC41288.1"/>
    <property type="molecule type" value="Genomic_DNA"/>
</dbReference>
<accession>A0A369NV31</accession>
<evidence type="ECO:0000256" key="1">
    <source>
        <dbReference type="SAM" id="Phobius"/>
    </source>
</evidence>
<sequence>MNSFERISRNAQEMDRLTKGQTSREYYGMKRSGKRHRVRKFLLLLALVAFVLLLMFWSKLHIVWLIH</sequence>
<reference evidence="2 3" key="1">
    <citation type="journal article" date="2018" name="Elife">
        <title>Discovery and characterization of a prevalent human gut bacterial enzyme sufficient for the inactivation of a family of plant toxins.</title>
        <authorList>
            <person name="Koppel N."/>
            <person name="Bisanz J.E."/>
            <person name="Pandelia M.E."/>
            <person name="Turnbaugh P.J."/>
            <person name="Balskus E.P."/>
        </authorList>
    </citation>
    <scope>NUCLEOTIDE SEQUENCE [LARGE SCALE GENOMIC DNA]</scope>
    <source>
        <strain evidence="2 3">OB21 GAM 11</strain>
    </source>
</reference>
<comment type="caution">
    <text evidence="2">The sequence shown here is derived from an EMBL/GenBank/DDBJ whole genome shotgun (WGS) entry which is preliminary data.</text>
</comment>
<gene>
    <name evidence="2" type="ORF">C1850_11200</name>
</gene>
<keyword evidence="1" id="KW-0472">Membrane</keyword>
<evidence type="ECO:0000313" key="3">
    <source>
        <dbReference type="Proteomes" id="UP000253805"/>
    </source>
</evidence>
<dbReference type="Proteomes" id="UP000253805">
    <property type="component" value="Unassembled WGS sequence"/>
</dbReference>
<keyword evidence="1" id="KW-0812">Transmembrane</keyword>
<feature type="transmembrane region" description="Helical" evidence="1">
    <location>
        <begin position="41"/>
        <end position="66"/>
    </location>
</feature>
<evidence type="ECO:0000313" key="2">
    <source>
        <dbReference type="EMBL" id="RDC41288.1"/>
    </source>
</evidence>
<organism evidence="2 3">
    <name type="scientific">Adlercreutzia equolifaciens subsp. celatus</name>
    <dbReference type="NCBI Taxonomy" id="394340"/>
    <lineage>
        <taxon>Bacteria</taxon>
        <taxon>Bacillati</taxon>
        <taxon>Actinomycetota</taxon>
        <taxon>Coriobacteriia</taxon>
        <taxon>Eggerthellales</taxon>
        <taxon>Eggerthellaceae</taxon>
        <taxon>Adlercreutzia</taxon>
    </lineage>
</organism>
<proteinExistence type="predicted"/>
<keyword evidence="1" id="KW-1133">Transmembrane helix</keyword>